<gene>
    <name evidence="1" type="primary">WBGene00110741</name>
</gene>
<dbReference type="Proteomes" id="UP000005239">
    <property type="component" value="Unassembled WGS sequence"/>
</dbReference>
<keyword evidence="2" id="KW-1185">Reference proteome</keyword>
<organism evidence="1 2">
    <name type="scientific">Pristionchus pacificus</name>
    <name type="common">Parasitic nematode worm</name>
    <dbReference type="NCBI Taxonomy" id="54126"/>
    <lineage>
        <taxon>Eukaryota</taxon>
        <taxon>Metazoa</taxon>
        <taxon>Ecdysozoa</taxon>
        <taxon>Nematoda</taxon>
        <taxon>Chromadorea</taxon>
        <taxon>Rhabditida</taxon>
        <taxon>Rhabditina</taxon>
        <taxon>Diplogasteromorpha</taxon>
        <taxon>Diplogasteroidea</taxon>
        <taxon>Neodiplogasteridae</taxon>
        <taxon>Pristionchus</taxon>
    </lineage>
</organism>
<dbReference type="EnsemblMetazoa" id="PPA21187.1">
    <property type="protein sequence ID" value="PPA21187.1"/>
    <property type="gene ID" value="WBGene00110741"/>
</dbReference>
<evidence type="ECO:0000313" key="1">
    <source>
        <dbReference type="EnsemblMetazoa" id="PPA21187.1"/>
    </source>
</evidence>
<accession>A0A2A6CV11</accession>
<accession>A0A8R1UDB2</accession>
<reference evidence="1" key="2">
    <citation type="submission" date="2022-06" db="UniProtKB">
        <authorList>
            <consortium name="EnsemblMetazoa"/>
        </authorList>
    </citation>
    <scope>IDENTIFICATION</scope>
    <source>
        <strain evidence="1">PS312</strain>
    </source>
</reference>
<reference evidence="2" key="1">
    <citation type="journal article" date="2008" name="Nat. Genet.">
        <title>The Pristionchus pacificus genome provides a unique perspective on nematode lifestyle and parasitism.</title>
        <authorList>
            <person name="Dieterich C."/>
            <person name="Clifton S.W."/>
            <person name="Schuster L.N."/>
            <person name="Chinwalla A."/>
            <person name="Delehaunty K."/>
            <person name="Dinkelacker I."/>
            <person name="Fulton L."/>
            <person name="Fulton R."/>
            <person name="Godfrey J."/>
            <person name="Minx P."/>
            <person name="Mitreva M."/>
            <person name="Roeseler W."/>
            <person name="Tian H."/>
            <person name="Witte H."/>
            <person name="Yang S.P."/>
            <person name="Wilson R.K."/>
            <person name="Sommer R.J."/>
        </authorList>
    </citation>
    <scope>NUCLEOTIDE SEQUENCE [LARGE SCALE GENOMIC DNA]</scope>
    <source>
        <strain evidence="2">PS312</strain>
    </source>
</reference>
<sequence length="215" mass="24444">MVSFLKRVLNDVLPDKSERKLELAGDTHFRHHIAVFSPDGHPTESQIKNQFLKMKRSTPVKIVNSGNITVTERIVIVEKSTLTEFLKNEQEAWARNNKKSWKTDFKFIVKNKGSMHIVSSIYLVLDDVETFLKSGLFGLLADGIKWESPVVIKKNCATKKTEVVAQIGEEERKHLDQTIAFQFKFTDSDKNIMKKLSVKGMDLQCFKGALCTISA</sequence>
<dbReference type="AlphaFoldDB" id="A0A2A6CV11"/>
<proteinExistence type="predicted"/>
<name>A0A2A6CV11_PRIPA</name>
<protein>
    <submittedName>
        <fullName evidence="1">Uncharacterized protein</fullName>
    </submittedName>
</protein>
<evidence type="ECO:0000313" key="2">
    <source>
        <dbReference type="Proteomes" id="UP000005239"/>
    </source>
</evidence>